<gene>
    <name evidence="1" type="ORF">AaE_008580</name>
</gene>
<dbReference type="AlphaFoldDB" id="A0A6A4ZZI1"/>
<accession>A0A6A4ZZI1</accession>
<reference evidence="1 2" key="1">
    <citation type="submission" date="2019-06" db="EMBL/GenBank/DDBJ databases">
        <title>Genomics analysis of Aphanomyces spp. identifies a new class of oomycete effector associated with host adaptation.</title>
        <authorList>
            <person name="Gaulin E."/>
        </authorList>
    </citation>
    <scope>NUCLEOTIDE SEQUENCE [LARGE SCALE GENOMIC DNA]</scope>
    <source>
        <strain evidence="1 2">E</strain>
    </source>
</reference>
<organism evidence="1 2">
    <name type="scientific">Aphanomyces astaci</name>
    <name type="common">Crayfish plague agent</name>
    <dbReference type="NCBI Taxonomy" id="112090"/>
    <lineage>
        <taxon>Eukaryota</taxon>
        <taxon>Sar</taxon>
        <taxon>Stramenopiles</taxon>
        <taxon>Oomycota</taxon>
        <taxon>Saprolegniomycetes</taxon>
        <taxon>Saprolegniales</taxon>
        <taxon>Verrucalvaceae</taxon>
        <taxon>Aphanomyces</taxon>
    </lineage>
</organism>
<evidence type="ECO:0000313" key="1">
    <source>
        <dbReference type="EMBL" id="KAF0742947.1"/>
    </source>
</evidence>
<comment type="caution">
    <text evidence="1">The sequence shown here is derived from an EMBL/GenBank/DDBJ whole genome shotgun (WGS) entry which is preliminary data.</text>
</comment>
<proteinExistence type="predicted"/>
<dbReference type="Proteomes" id="UP000469452">
    <property type="component" value="Unassembled WGS sequence"/>
</dbReference>
<evidence type="ECO:0000313" key="2">
    <source>
        <dbReference type="Proteomes" id="UP000469452"/>
    </source>
</evidence>
<name>A0A6A4ZZI1_APHAT</name>
<sequence length="185" mass="21773">MQRFRNYFYRQWLPPLLNNDQVAIGSRFWKWQIFHSAQGTALTNNPNEQYNATIKTVLKRPKLHIPHLLQTFATLLRNESERNATIALAPKVNERLRRHYAMFMKQGRLRLRSAGPAFLGLWNVTHLARAHDADDDDEEEYFRRDVDPSNSKMRINRNLRRLESKHQPETGWVVNPDVASCVCGY</sequence>
<dbReference type="EMBL" id="VJMI01014402">
    <property type="protein sequence ID" value="KAF0742947.1"/>
    <property type="molecule type" value="Genomic_DNA"/>
</dbReference>
<dbReference type="VEuPathDB" id="FungiDB:H257_08664"/>
<protein>
    <submittedName>
        <fullName evidence="1">Uncharacterized protein</fullName>
    </submittedName>
</protein>